<gene>
    <name evidence="3" type="ORF">CIL03_00020</name>
</gene>
<feature type="compositionally biased region" description="Low complexity" evidence="1">
    <location>
        <begin position="42"/>
        <end position="72"/>
    </location>
</feature>
<keyword evidence="2" id="KW-0812">Transmembrane</keyword>
<name>A0A265NFP3_9BACI</name>
<keyword evidence="2" id="KW-1133">Transmembrane helix</keyword>
<comment type="caution">
    <text evidence="3">The sequence shown here is derived from an EMBL/GenBank/DDBJ whole genome shotgun (WGS) entry which is preliminary data.</text>
</comment>
<evidence type="ECO:0000313" key="3">
    <source>
        <dbReference type="EMBL" id="OZU90641.1"/>
    </source>
</evidence>
<organism evidence="3 4">
    <name type="scientific">Virgibacillus indicus</name>
    <dbReference type="NCBI Taxonomy" id="2024554"/>
    <lineage>
        <taxon>Bacteria</taxon>
        <taxon>Bacillati</taxon>
        <taxon>Bacillota</taxon>
        <taxon>Bacilli</taxon>
        <taxon>Bacillales</taxon>
        <taxon>Bacillaceae</taxon>
        <taxon>Virgibacillus</taxon>
    </lineage>
</organism>
<evidence type="ECO:0000256" key="2">
    <source>
        <dbReference type="SAM" id="Phobius"/>
    </source>
</evidence>
<feature type="region of interest" description="Disordered" evidence="1">
    <location>
        <begin position="42"/>
        <end position="79"/>
    </location>
</feature>
<keyword evidence="4" id="KW-1185">Reference proteome</keyword>
<dbReference type="EMBL" id="NPMS01000001">
    <property type="protein sequence ID" value="OZU90641.1"/>
    <property type="molecule type" value="Genomic_DNA"/>
</dbReference>
<keyword evidence="2" id="KW-0472">Membrane</keyword>
<evidence type="ECO:0000256" key="1">
    <source>
        <dbReference type="SAM" id="MobiDB-lite"/>
    </source>
</evidence>
<dbReference type="Proteomes" id="UP000216498">
    <property type="component" value="Unassembled WGS sequence"/>
</dbReference>
<protein>
    <submittedName>
        <fullName evidence="3">Uncharacterized protein</fullName>
    </submittedName>
</protein>
<sequence length="79" mass="8358">MQKNGMWLPLIASVGVGAATFYTMTKNNQGMGQTMQQMVPFISQMGGNQGQSQNQNQNQNQSGGNNSGGSQQLGPFGMS</sequence>
<proteinExistence type="predicted"/>
<accession>A0A265NFP3</accession>
<feature type="transmembrane region" description="Helical" evidence="2">
    <location>
        <begin position="6"/>
        <end position="25"/>
    </location>
</feature>
<dbReference type="AlphaFoldDB" id="A0A265NFP3"/>
<evidence type="ECO:0000313" key="4">
    <source>
        <dbReference type="Proteomes" id="UP000216498"/>
    </source>
</evidence>
<reference evidence="3 4" key="1">
    <citation type="submission" date="2017-08" db="EMBL/GenBank/DDBJ databases">
        <title>Virgibacillus indicus sp. nov. and Virgibacillus profoundi sp. nov, two moderately halophilic bacteria isolated from marine sediment by using the Microfluidic Streak Plate.</title>
        <authorList>
            <person name="Xu B."/>
            <person name="Hu B."/>
            <person name="Wang J."/>
            <person name="Zhu Y."/>
            <person name="Huang L."/>
            <person name="Du W."/>
            <person name="Huang Y."/>
        </authorList>
    </citation>
    <scope>NUCLEOTIDE SEQUENCE [LARGE SCALE GENOMIC DNA]</scope>
    <source>
        <strain evidence="3 4">IO3-P2-C2</strain>
    </source>
</reference>